<dbReference type="Proteomes" id="UP000004474">
    <property type="component" value="Unassembled WGS sequence"/>
</dbReference>
<feature type="domain" description="L,D-TPase catalytic" evidence="7">
    <location>
        <begin position="67"/>
        <end position="186"/>
    </location>
</feature>
<name>K1E0S3_9MICO</name>
<keyword evidence="2" id="KW-0808">Transferase</keyword>
<dbReference type="UniPathway" id="UPA00219"/>
<evidence type="ECO:0000256" key="4">
    <source>
        <dbReference type="ARBA" id="ARBA00022984"/>
    </source>
</evidence>
<evidence type="ECO:0000256" key="1">
    <source>
        <dbReference type="ARBA" id="ARBA00004752"/>
    </source>
</evidence>
<keyword evidence="3 6" id="KW-0133">Cell shape</keyword>
<dbReference type="SUPFAM" id="SSF47090">
    <property type="entry name" value="PGBD-like"/>
    <property type="match status" value="1"/>
</dbReference>
<dbReference type="InterPro" id="IPR036366">
    <property type="entry name" value="PGBDSf"/>
</dbReference>
<dbReference type="eggNOG" id="COG3409">
    <property type="taxonomic scope" value="Bacteria"/>
</dbReference>
<gene>
    <name evidence="8" type="ORF">B277_02094</name>
</gene>
<dbReference type="GO" id="GO:0016740">
    <property type="term" value="F:transferase activity"/>
    <property type="evidence" value="ECO:0007669"/>
    <property type="project" value="UniProtKB-KW"/>
</dbReference>
<dbReference type="CDD" id="cd16913">
    <property type="entry name" value="YkuD_like"/>
    <property type="match status" value="1"/>
</dbReference>
<keyword evidence="4 6" id="KW-0573">Peptidoglycan synthesis</keyword>
<evidence type="ECO:0000256" key="3">
    <source>
        <dbReference type="ARBA" id="ARBA00022960"/>
    </source>
</evidence>
<dbReference type="GO" id="GO:0071555">
    <property type="term" value="P:cell wall organization"/>
    <property type="evidence" value="ECO:0007669"/>
    <property type="project" value="UniProtKB-UniRule"/>
</dbReference>
<dbReference type="GO" id="GO:0008360">
    <property type="term" value="P:regulation of cell shape"/>
    <property type="evidence" value="ECO:0007669"/>
    <property type="project" value="UniProtKB-UniRule"/>
</dbReference>
<organism evidence="8 9">
    <name type="scientific">Janibacter hoylei PVAS-1</name>
    <dbReference type="NCBI Taxonomy" id="1210046"/>
    <lineage>
        <taxon>Bacteria</taxon>
        <taxon>Bacillati</taxon>
        <taxon>Actinomycetota</taxon>
        <taxon>Actinomycetes</taxon>
        <taxon>Micrococcales</taxon>
        <taxon>Intrasporangiaceae</taxon>
        <taxon>Janibacter</taxon>
    </lineage>
</organism>
<feature type="active site" description="Proton donor/acceptor" evidence="6">
    <location>
        <position position="146"/>
    </location>
</feature>
<dbReference type="STRING" id="1210046.B277_02094"/>
<dbReference type="Gene3D" id="1.10.101.10">
    <property type="entry name" value="PGBD-like superfamily/PGBD"/>
    <property type="match status" value="1"/>
</dbReference>
<proteinExistence type="predicted"/>
<dbReference type="SUPFAM" id="SSF141523">
    <property type="entry name" value="L,D-transpeptidase catalytic domain-like"/>
    <property type="match status" value="1"/>
</dbReference>
<dbReference type="EMBL" id="ALWX01000006">
    <property type="protein sequence ID" value="EKA62470.1"/>
    <property type="molecule type" value="Genomic_DNA"/>
</dbReference>
<keyword evidence="5 6" id="KW-0961">Cell wall biogenesis/degradation</keyword>
<comment type="caution">
    <text evidence="8">The sequence shown here is derived from an EMBL/GenBank/DDBJ whole genome shotgun (WGS) entry which is preliminary data.</text>
</comment>
<accession>K1E0S3</accession>
<dbReference type="Pfam" id="PF03734">
    <property type="entry name" value="YkuD"/>
    <property type="match status" value="1"/>
</dbReference>
<dbReference type="GO" id="GO:0009252">
    <property type="term" value="P:peptidoglycan biosynthetic process"/>
    <property type="evidence" value="ECO:0007669"/>
    <property type="project" value="UniProtKB-UniPathway"/>
</dbReference>
<evidence type="ECO:0000259" key="7">
    <source>
        <dbReference type="PROSITE" id="PS52029"/>
    </source>
</evidence>
<dbReference type="Pfam" id="PF01471">
    <property type="entry name" value="PG_binding_1"/>
    <property type="match status" value="1"/>
</dbReference>
<dbReference type="Gene3D" id="2.40.440.10">
    <property type="entry name" value="L,D-transpeptidase catalytic domain-like"/>
    <property type="match status" value="1"/>
</dbReference>
<dbReference type="InterPro" id="IPR038063">
    <property type="entry name" value="Transpep_catalytic_dom"/>
</dbReference>
<protein>
    <submittedName>
        <fullName evidence="8">Putative peptidoglycan binding protein</fullName>
    </submittedName>
</protein>
<feature type="active site" description="Nucleophile" evidence="6">
    <location>
        <position position="160"/>
    </location>
</feature>
<evidence type="ECO:0000256" key="6">
    <source>
        <dbReference type="PROSITE-ProRule" id="PRU01373"/>
    </source>
</evidence>
<dbReference type="InterPro" id="IPR036365">
    <property type="entry name" value="PGBD-like_sf"/>
</dbReference>
<sequence length="186" mass="19761">MRRLQQDLNAAGYWLGTPDGTYGHLTSQAVMALQKSAGLDRDGIAGRKTLDALAKGVLPPLPSGPTNRVEIDLERQVLMVVRGGELKYVINTSTASGETYISRGQPAVAVTPTGTFTVGRTFRGSEVAPLGTLYSPRYFYGGYAVHGSGSIPAYPASHGCARVSNAAMDMIWDEDLMPVGSTVVVR</sequence>
<evidence type="ECO:0000313" key="8">
    <source>
        <dbReference type="EMBL" id="EKA62470.1"/>
    </source>
</evidence>
<dbReference type="InterPro" id="IPR005490">
    <property type="entry name" value="LD_TPept_cat_dom"/>
</dbReference>
<dbReference type="InterPro" id="IPR002477">
    <property type="entry name" value="Peptidoglycan-bd-like"/>
</dbReference>
<comment type="pathway">
    <text evidence="1 6">Cell wall biogenesis; peptidoglycan biosynthesis.</text>
</comment>
<dbReference type="eggNOG" id="COG1376">
    <property type="taxonomic scope" value="Bacteria"/>
</dbReference>
<dbReference type="PROSITE" id="PS52029">
    <property type="entry name" value="LD_TPASE"/>
    <property type="match status" value="1"/>
</dbReference>
<dbReference type="AlphaFoldDB" id="K1E0S3"/>
<dbReference type="PATRIC" id="fig|1210046.3.peg.406"/>
<evidence type="ECO:0000256" key="5">
    <source>
        <dbReference type="ARBA" id="ARBA00023316"/>
    </source>
</evidence>
<reference evidence="8 9" key="1">
    <citation type="journal article" date="2012" name="J. Bacteriol.">
        <title>Genome Sequence of Janibacter hoylei MTCC8307, Isolated from the Stratospheric Air.</title>
        <authorList>
            <person name="Pawar S.P."/>
            <person name="Dhotre D.P."/>
            <person name="Shetty S.A."/>
            <person name="Chowdhury S.P."/>
            <person name="Chaudhari B.L."/>
            <person name="Shouche Y.S."/>
        </authorList>
    </citation>
    <scope>NUCLEOTIDE SEQUENCE [LARGE SCALE GENOMIC DNA]</scope>
    <source>
        <strain evidence="8 9">PVAS-1</strain>
    </source>
</reference>
<evidence type="ECO:0000313" key="9">
    <source>
        <dbReference type="Proteomes" id="UP000004474"/>
    </source>
</evidence>
<evidence type="ECO:0000256" key="2">
    <source>
        <dbReference type="ARBA" id="ARBA00022679"/>
    </source>
</evidence>